<keyword evidence="2" id="KW-0479">Metal-binding</keyword>
<dbReference type="PANTHER" id="PTHR33751:SF1">
    <property type="entry name" value="CBB3-TYPE CYTOCHROME C OXIDASE SUBUNIT FIXP"/>
    <property type="match status" value="1"/>
</dbReference>
<keyword evidence="6" id="KW-0812">Transmembrane</keyword>
<protein>
    <recommendedName>
        <fullName evidence="7">Cytochrome c domain-containing protein</fullName>
    </recommendedName>
</protein>
<keyword evidence="6" id="KW-0472">Membrane</keyword>
<gene>
    <name evidence="8" type="ORF">METZ01_LOCUS46160</name>
</gene>
<evidence type="ECO:0000256" key="2">
    <source>
        <dbReference type="ARBA" id="ARBA00022723"/>
    </source>
</evidence>
<accession>A0A381RN58</accession>
<organism evidence="8">
    <name type="scientific">marine metagenome</name>
    <dbReference type="NCBI Taxonomy" id="408172"/>
    <lineage>
        <taxon>unclassified sequences</taxon>
        <taxon>metagenomes</taxon>
        <taxon>ecological metagenomes</taxon>
    </lineage>
</organism>
<dbReference type="Pfam" id="PF00034">
    <property type="entry name" value="Cytochrom_C"/>
    <property type="match status" value="3"/>
</dbReference>
<keyword evidence="6" id="KW-1133">Transmembrane helix</keyword>
<evidence type="ECO:0000259" key="7">
    <source>
        <dbReference type="PROSITE" id="PS51007"/>
    </source>
</evidence>
<feature type="coiled-coil region" evidence="4">
    <location>
        <begin position="67"/>
        <end position="101"/>
    </location>
</feature>
<feature type="domain" description="Cytochrome c" evidence="7">
    <location>
        <begin position="348"/>
        <end position="430"/>
    </location>
</feature>
<dbReference type="PROSITE" id="PS51007">
    <property type="entry name" value="CYTC"/>
    <property type="match status" value="3"/>
</dbReference>
<evidence type="ECO:0000256" key="1">
    <source>
        <dbReference type="ARBA" id="ARBA00022617"/>
    </source>
</evidence>
<dbReference type="Gene3D" id="1.10.760.10">
    <property type="entry name" value="Cytochrome c-like domain"/>
    <property type="match status" value="4"/>
</dbReference>
<evidence type="ECO:0000256" key="6">
    <source>
        <dbReference type="SAM" id="Phobius"/>
    </source>
</evidence>
<dbReference type="SUPFAM" id="SSF46626">
    <property type="entry name" value="Cytochrome c"/>
    <property type="match status" value="4"/>
</dbReference>
<name>A0A381RN58_9ZZZZ</name>
<feature type="domain" description="Cytochrome c" evidence="7">
    <location>
        <begin position="539"/>
        <end position="751"/>
    </location>
</feature>
<dbReference type="GO" id="GO:0020037">
    <property type="term" value="F:heme binding"/>
    <property type="evidence" value="ECO:0007669"/>
    <property type="project" value="InterPro"/>
</dbReference>
<evidence type="ECO:0000256" key="4">
    <source>
        <dbReference type="SAM" id="Coils"/>
    </source>
</evidence>
<feature type="region of interest" description="Disordered" evidence="5">
    <location>
        <begin position="870"/>
        <end position="897"/>
    </location>
</feature>
<sequence>MAEEGKAEEKTKPDFKEGEFDEHTSYSFLFFLISGTTLLVTIWAFWDDEYSRRGYKFYQETFFKEQYARAETEWKNNDKEIKNAEQEISKSLTEKENELGEDDSYLALVEEVRLKQIAVDEEKEKKKFAGSRVDEAYYYYKKAMHEGENYDVQLATLHSLQGKVEGFDPVIDKKQKILEEAENRLLRTKADQINLEKELADLTRNKGQLELTMDYYKPFPFFWRPAEILQTVIPGFGVNSFKEIIYRVDRCMTCHISYQDEHYKDFKQPLKAHPNLDILIKKHPPKRTGCTWCHLGQGAATAPAEHAHGSHHETDQTTEVNEPILHGIFQQATCRNCHAEVVNLEGAPILSKGKRLFIKLGCHGCHLADGYSQQEKVGPSLLRIGSKVDTNWLYRWIKRPKDYLPKTRMPDFGFNEHDLQGVMAYLLDASDKEYKLNKTFEEGDVEKGEKLFKTVGCQACHTLNEKGENHAPDLSNIAQKVNADWLVTWIDGPHTYNPKSKMPDLRLSESESTDIATYLMQFGKKEVIPGLEAKLKDPTLIKHGETVIRRRGCFACHDIKGMENEGRIAPELSSFGRKMIAELEFGDAHIPHTWEAWARKKLTKPDSFKTERVLDKMPNFHLAPDEIDALVVLLKGFNGSKVPYKYRKALSEKEQIIETGRRIVTKYNCRGCHNVEGKGGDIQKYLKAKAQYPPPLEMGDYHVGERLRSSWLYSFLRSPTPVRTWIKVKMPTFAFSDKEVRDLTAYFEALSPAVEYEAGVHQSKDTAIAQKGVEMVNYMDCGRCHDDGQKGIEFSLASQRLRQNWIPKWLKDTRALIPWTPMPSHWVKDGDGYNVPTKYDEIKSVGDVDTQVGTLKDLIIAYNTAELDFDVSLGEGDEGEEEDGEEGEDDEDEEDEE</sequence>
<keyword evidence="3" id="KW-0408">Iron</keyword>
<dbReference type="GO" id="GO:0009055">
    <property type="term" value="F:electron transfer activity"/>
    <property type="evidence" value="ECO:0007669"/>
    <property type="project" value="InterPro"/>
</dbReference>
<dbReference type="InterPro" id="IPR009056">
    <property type="entry name" value="Cyt_c-like_dom"/>
</dbReference>
<dbReference type="PANTHER" id="PTHR33751">
    <property type="entry name" value="CBB3-TYPE CYTOCHROME C OXIDASE SUBUNIT FIXP"/>
    <property type="match status" value="1"/>
</dbReference>
<feature type="transmembrane region" description="Helical" evidence="6">
    <location>
        <begin position="26"/>
        <end position="46"/>
    </location>
</feature>
<evidence type="ECO:0000313" key="8">
    <source>
        <dbReference type="EMBL" id="SUZ93306.1"/>
    </source>
</evidence>
<keyword evidence="4" id="KW-0175">Coiled coil</keyword>
<dbReference type="AlphaFoldDB" id="A0A381RN58"/>
<dbReference type="InterPro" id="IPR036909">
    <property type="entry name" value="Cyt_c-like_dom_sf"/>
</dbReference>
<feature type="compositionally biased region" description="Acidic residues" evidence="5">
    <location>
        <begin position="875"/>
        <end position="897"/>
    </location>
</feature>
<dbReference type="InterPro" id="IPR050597">
    <property type="entry name" value="Cytochrome_c_Oxidase_Subunit"/>
</dbReference>
<proteinExistence type="predicted"/>
<dbReference type="InterPro" id="IPR036280">
    <property type="entry name" value="Multihaem_cyt_sf"/>
</dbReference>
<dbReference type="SUPFAM" id="SSF48695">
    <property type="entry name" value="Multiheme cytochromes"/>
    <property type="match status" value="1"/>
</dbReference>
<reference evidence="8" key="1">
    <citation type="submission" date="2018-05" db="EMBL/GenBank/DDBJ databases">
        <authorList>
            <person name="Lanie J.A."/>
            <person name="Ng W.-L."/>
            <person name="Kazmierczak K.M."/>
            <person name="Andrzejewski T.M."/>
            <person name="Davidsen T.M."/>
            <person name="Wayne K.J."/>
            <person name="Tettelin H."/>
            <person name="Glass J.I."/>
            <person name="Rusch D."/>
            <person name="Podicherti R."/>
            <person name="Tsui H.-C.T."/>
            <person name="Winkler M.E."/>
        </authorList>
    </citation>
    <scope>NUCLEOTIDE SEQUENCE</scope>
</reference>
<evidence type="ECO:0000256" key="3">
    <source>
        <dbReference type="ARBA" id="ARBA00023004"/>
    </source>
</evidence>
<feature type="domain" description="Cytochrome c" evidence="7">
    <location>
        <begin position="443"/>
        <end position="523"/>
    </location>
</feature>
<dbReference type="EMBL" id="UINC01002135">
    <property type="protein sequence ID" value="SUZ93306.1"/>
    <property type="molecule type" value="Genomic_DNA"/>
</dbReference>
<evidence type="ECO:0000256" key="5">
    <source>
        <dbReference type="SAM" id="MobiDB-lite"/>
    </source>
</evidence>
<keyword evidence="1" id="KW-0349">Heme</keyword>
<feature type="coiled-coil region" evidence="4">
    <location>
        <begin position="171"/>
        <end position="212"/>
    </location>
</feature>
<dbReference type="GO" id="GO:0046872">
    <property type="term" value="F:metal ion binding"/>
    <property type="evidence" value="ECO:0007669"/>
    <property type="project" value="UniProtKB-KW"/>
</dbReference>